<gene>
    <name evidence="2" type="primary">LOC142171926</name>
</gene>
<reference evidence="2" key="2">
    <citation type="submission" date="2025-08" db="UniProtKB">
        <authorList>
            <consortium name="RefSeq"/>
        </authorList>
    </citation>
    <scope>IDENTIFICATION</scope>
    <source>
        <tissue evidence="2">Leaf</tissue>
    </source>
</reference>
<keyword evidence="1" id="KW-1185">Reference proteome</keyword>
<evidence type="ECO:0000313" key="2">
    <source>
        <dbReference type="RefSeq" id="XP_075091750.1"/>
    </source>
</evidence>
<dbReference type="Proteomes" id="UP000790787">
    <property type="component" value="Chromosome 17"/>
</dbReference>
<sequence>MVLQNRSKVYDMRFELNEIEARREQYPSTISFINLLNTLIAAEKDVSDRGHRFIGIFKFIYDHVFGPFPQRAYADPCEKWQLVIACLKHFQMMLSMYSIRDEDIDSVVDQSQLSEAGQSTPLQMQLQMQLPLIELMKDFMSGKTVFRNIMSILSPGVNYLIGERTSQIYGQLLEKVVLLSLEIENSNF</sequence>
<proteinExistence type="predicted"/>
<organism evidence="1 2">
    <name type="scientific">Nicotiana tabacum</name>
    <name type="common">Common tobacco</name>
    <dbReference type="NCBI Taxonomy" id="4097"/>
    <lineage>
        <taxon>Eukaryota</taxon>
        <taxon>Viridiplantae</taxon>
        <taxon>Streptophyta</taxon>
        <taxon>Embryophyta</taxon>
        <taxon>Tracheophyta</taxon>
        <taxon>Spermatophyta</taxon>
        <taxon>Magnoliopsida</taxon>
        <taxon>eudicotyledons</taxon>
        <taxon>Gunneridae</taxon>
        <taxon>Pentapetalae</taxon>
        <taxon>asterids</taxon>
        <taxon>lamiids</taxon>
        <taxon>Solanales</taxon>
        <taxon>Solanaceae</taxon>
        <taxon>Nicotianoideae</taxon>
        <taxon>Nicotianeae</taxon>
        <taxon>Nicotiana</taxon>
    </lineage>
</organism>
<protein>
    <submittedName>
        <fullName evidence="2">Nuclear pore complex protein NUP205-like</fullName>
    </submittedName>
</protein>
<dbReference type="RefSeq" id="XP_075091750.1">
    <property type="nucleotide sequence ID" value="XM_075235649.1"/>
</dbReference>
<name>A0AC58T3G6_TOBAC</name>
<evidence type="ECO:0000313" key="1">
    <source>
        <dbReference type="Proteomes" id="UP000790787"/>
    </source>
</evidence>
<accession>A0AC58T3G6</accession>
<reference evidence="1" key="1">
    <citation type="journal article" date="2014" name="Nat. Commun.">
        <title>The tobacco genome sequence and its comparison with those of tomato and potato.</title>
        <authorList>
            <person name="Sierro N."/>
            <person name="Battey J.N."/>
            <person name="Ouadi S."/>
            <person name="Bakaher N."/>
            <person name="Bovet L."/>
            <person name="Willig A."/>
            <person name="Goepfert S."/>
            <person name="Peitsch M.C."/>
            <person name="Ivanov N.V."/>
        </authorList>
    </citation>
    <scope>NUCLEOTIDE SEQUENCE [LARGE SCALE GENOMIC DNA]</scope>
</reference>